<dbReference type="Proteomes" id="UP000053732">
    <property type="component" value="Unassembled WGS sequence"/>
</dbReference>
<evidence type="ECO:0000256" key="1">
    <source>
        <dbReference type="SAM" id="MobiDB-lite"/>
    </source>
</evidence>
<accession>A0A0G4P3F8</accession>
<reference evidence="2 3" key="1">
    <citation type="journal article" date="2014" name="Nat. Commun.">
        <title>Multiple recent horizontal transfers of a large genomic region in cheese making fungi.</title>
        <authorList>
            <person name="Cheeseman K."/>
            <person name="Ropars J."/>
            <person name="Renault P."/>
            <person name="Dupont J."/>
            <person name="Gouzy J."/>
            <person name="Branca A."/>
            <person name="Abraham A.L."/>
            <person name="Ceppi M."/>
            <person name="Conseiller E."/>
            <person name="Debuchy R."/>
            <person name="Malagnac F."/>
            <person name="Goarin A."/>
            <person name="Silar P."/>
            <person name="Lacoste S."/>
            <person name="Sallet E."/>
            <person name="Bensimon A."/>
            <person name="Giraud T."/>
            <person name="Brygoo Y."/>
        </authorList>
    </citation>
    <scope>NUCLEOTIDE SEQUENCE [LARGE SCALE GENOMIC DNA]</scope>
    <source>
        <strain evidence="3">FM 013</strain>
    </source>
</reference>
<keyword evidence="3" id="KW-1185">Reference proteome</keyword>
<feature type="region of interest" description="Disordered" evidence="1">
    <location>
        <begin position="213"/>
        <end position="246"/>
    </location>
</feature>
<protein>
    <submittedName>
        <fullName evidence="2">Str. FM013</fullName>
    </submittedName>
</protein>
<organism evidence="2 3">
    <name type="scientific">Penicillium camemberti (strain FM 013)</name>
    <dbReference type="NCBI Taxonomy" id="1429867"/>
    <lineage>
        <taxon>Eukaryota</taxon>
        <taxon>Fungi</taxon>
        <taxon>Dikarya</taxon>
        <taxon>Ascomycota</taxon>
        <taxon>Pezizomycotina</taxon>
        <taxon>Eurotiomycetes</taxon>
        <taxon>Eurotiomycetidae</taxon>
        <taxon>Eurotiales</taxon>
        <taxon>Aspergillaceae</taxon>
        <taxon>Penicillium</taxon>
    </lineage>
</organism>
<proteinExistence type="predicted"/>
<feature type="compositionally biased region" description="Basic residues" evidence="1">
    <location>
        <begin position="237"/>
        <end position="246"/>
    </location>
</feature>
<gene>
    <name evidence="2" type="ORF">PCAMFM013_S004g000771</name>
</gene>
<name>A0A0G4P3F8_PENC3</name>
<dbReference type="AlphaFoldDB" id="A0A0G4P3F8"/>
<dbReference type="EMBL" id="HG793137">
    <property type="protein sequence ID" value="CRL20829.1"/>
    <property type="molecule type" value="Genomic_DNA"/>
</dbReference>
<evidence type="ECO:0000313" key="3">
    <source>
        <dbReference type="Proteomes" id="UP000053732"/>
    </source>
</evidence>
<evidence type="ECO:0000313" key="2">
    <source>
        <dbReference type="EMBL" id="CRL20829.1"/>
    </source>
</evidence>
<sequence>MPSLSGTRHPGATPLMPLRHSNIEALESSGFRTESQRHRDIIEGYDEFTDSLALVMSLITTGSDEPDAVNVGPDEGTGFVGNIRRYFQLRHHRNRELASRHGGLDLVRQNVGFAGRHAGLGFRQRIREFVSRLVDRYRHRRMLRRHGNALASHQARNNEHNIEDHDSTLRRFENLLAARQAERSRQGQGIEYHNSQHAQISATIDLLQLPLPYNSQHAHGPATDNSDDDLSSDRSSQVRRGRSLRR</sequence>